<accession>A0AAV4DG49</accession>
<evidence type="ECO:0000313" key="1">
    <source>
        <dbReference type="EMBL" id="GFO42965.1"/>
    </source>
</evidence>
<evidence type="ECO:0000313" key="2">
    <source>
        <dbReference type="Proteomes" id="UP000735302"/>
    </source>
</evidence>
<dbReference type="AlphaFoldDB" id="A0AAV4DG49"/>
<comment type="caution">
    <text evidence="1">The sequence shown here is derived from an EMBL/GenBank/DDBJ whole genome shotgun (WGS) entry which is preliminary data.</text>
</comment>
<sequence>MSNDPSRSQGVFTVQNVKRSQQVSGHVYRPKCQTIPADPRACLPCKMPNDPSRSQGVFTVQNAKRSQQISGRVYRPKCQTISADLRAYLPSKMPDLRACLPSKMPNDPSRSQGMFTVQNAKRSQQISGCVYPPKYQTIPGRSQGIFTVQNVKKSQQISGRVYPPQEHQCSSEDVKKTIIIIRYLVWNGHLRSSSFTQSYSQLTL</sequence>
<organism evidence="1 2">
    <name type="scientific">Plakobranchus ocellatus</name>
    <dbReference type="NCBI Taxonomy" id="259542"/>
    <lineage>
        <taxon>Eukaryota</taxon>
        <taxon>Metazoa</taxon>
        <taxon>Spiralia</taxon>
        <taxon>Lophotrochozoa</taxon>
        <taxon>Mollusca</taxon>
        <taxon>Gastropoda</taxon>
        <taxon>Heterobranchia</taxon>
        <taxon>Euthyneura</taxon>
        <taxon>Panpulmonata</taxon>
        <taxon>Sacoglossa</taxon>
        <taxon>Placobranchoidea</taxon>
        <taxon>Plakobranchidae</taxon>
        <taxon>Plakobranchus</taxon>
    </lineage>
</organism>
<name>A0AAV4DG49_9GAST</name>
<dbReference type="Proteomes" id="UP000735302">
    <property type="component" value="Unassembled WGS sequence"/>
</dbReference>
<dbReference type="EMBL" id="BLXT01007841">
    <property type="protein sequence ID" value="GFO42965.1"/>
    <property type="molecule type" value="Genomic_DNA"/>
</dbReference>
<protein>
    <submittedName>
        <fullName evidence="1">Uncharacterized protein</fullName>
    </submittedName>
</protein>
<reference evidence="1 2" key="1">
    <citation type="journal article" date="2021" name="Elife">
        <title>Chloroplast acquisition without the gene transfer in kleptoplastic sea slugs, Plakobranchus ocellatus.</title>
        <authorList>
            <person name="Maeda T."/>
            <person name="Takahashi S."/>
            <person name="Yoshida T."/>
            <person name="Shimamura S."/>
            <person name="Takaki Y."/>
            <person name="Nagai Y."/>
            <person name="Toyoda A."/>
            <person name="Suzuki Y."/>
            <person name="Arimoto A."/>
            <person name="Ishii H."/>
            <person name="Satoh N."/>
            <person name="Nishiyama T."/>
            <person name="Hasebe M."/>
            <person name="Maruyama T."/>
            <person name="Minagawa J."/>
            <person name="Obokata J."/>
            <person name="Shigenobu S."/>
        </authorList>
    </citation>
    <scope>NUCLEOTIDE SEQUENCE [LARGE SCALE GENOMIC DNA]</scope>
</reference>
<gene>
    <name evidence="1" type="ORF">PoB_006947000</name>
</gene>
<proteinExistence type="predicted"/>
<keyword evidence="2" id="KW-1185">Reference proteome</keyword>